<feature type="compositionally biased region" description="Polar residues" evidence="1">
    <location>
        <begin position="472"/>
        <end position="491"/>
    </location>
</feature>
<evidence type="ECO:0000256" key="1">
    <source>
        <dbReference type="SAM" id="MobiDB-lite"/>
    </source>
</evidence>
<feature type="compositionally biased region" description="Polar residues" evidence="1">
    <location>
        <begin position="503"/>
        <end position="523"/>
    </location>
</feature>
<keyword evidence="3" id="KW-1185">Reference proteome</keyword>
<feature type="compositionally biased region" description="Polar residues" evidence="1">
    <location>
        <begin position="289"/>
        <end position="305"/>
    </location>
</feature>
<feature type="compositionally biased region" description="Polar residues" evidence="1">
    <location>
        <begin position="390"/>
        <end position="399"/>
    </location>
</feature>
<name>A0A9P6W376_RHOMI</name>
<feature type="compositionally biased region" description="Basic residues" evidence="1">
    <location>
        <begin position="122"/>
        <end position="131"/>
    </location>
</feature>
<dbReference type="OrthoDB" id="10427105at2759"/>
<feature type="compositionally biased region" description="Low complexity" evidence="1">
    <location>
        <begin position="311"/>
        <end position="322"/>
    </location>
</feature>
<feature type="compositionally biased region" description="Basic residues" evidence="1">
    <location>
        <begin position="148"/>
        <end position="157"/>
    </location>
</feature>
<gene>
    <name evidence="2" type="ORF">C6P46_003986</name>
</gene>
<feature type="region of interest" description="Disordered" evidence="1">
    <location>
        <begin position="263"/>
        <end position="342"/>
    </location>
</feature>
<feature type="compositionally biased region" description="Polar residues" evidence="1">
    <location>
        <begin position="603"/>
        <end position="614"/>
    </location>
</feature>
<evidence type="ECO:0000313" key="2">
    <source>
        <dbReference type="EMBL" id="KAG0661389.1"/>
    </source>
</evidence>
<comment type="caution">
    <text evidence="2">The sequence shown here is derived from an EMBL/GenBank/DDBJ whole genome shotgun (WGS) entry which is preliminary data.</text>
</comment>
<evidence type="ECO:0000313" key="3">
    <source>
        <dbReference type="Proteomes" id="UP000777482"/>
    </source>
</evidence>
<dbReference type="AlphaFoldDB" id="A0A9P6W376"/>
<feature type="compositionally biased region" description="Polar residues" evidence="1">
    <location>
        <begin position="549"/>
        <end position="558"/>
    </location>
</feature>
<protein>
    <submittedName>
        <fullName evidence="2">Uncharacterized protein</fullName>
    </submittedName>
</protein>
<feature type="region of interest" description="Disordered" evidence="1">
    <location>
        <begin position="119"/>
        <end position="221"/>
    </location>
</feature>
<proteinExistence type="predicted"/>
<sequence length="653" mass="70031">MALVQRIYPIQSASTLPGPEELHERLEVRLQYAQFKLAHDRIAHTLDELEILYLRPFRTQARKRARERRDDPDRREWLQAAVTVDDARPGEKEAHGARAGVLVFDGEQPSLLQLEPEVAKERARHARKRRQAAAAAALDWASPPPPTKAKRPGTRRLVRPDSLPQVPTRPDLSATTDMDTRARPPPAAAPTFSSSSPKPLERDTQNRLARRSPARTARVYTVPSAWEEKGINGPTTSSREPVLALTTSEEALFSPVELQGAALADPSPQGFHPTSPPSNRRLSRRRTSAAISPFSSRSTLESTGETLAPASSINSLQQTSSSETSPRLAHAIMPPPPPALSLLSSMRKTLLTSSGNSSGTDQAGALDEEEDAFPALTRIHQRPDSESSERGSLTTTGSQAAAVVEVPQMLTSLSTSSVLPRAATGTDHLPFLGAQPSFSALPPVPPLPFDLAPSYNSTLGLHASFSQLRSSYPSDAETSSWTRTSGSTAGQGKSAMAGEEYAATTTRTGFSQSTAKSGNNRTLRFSAADAPSSSPGWAVPFTRPPPPQGNETGQLSRSSTIEAMAITSLRLEQDVLRRFSAAVDEDGDEDGDGMGASMYPPLSQETVLESGQSQETGDASVDEEEEEEEEGGDARGQADADSAAEETQESQPS</sequence>
<dbReference type="EMBL" id="PUHQ01000035">
    <property type="protein sequence ID" value="KAG0661389.1"/>
    <property type="molecule type" value="Genomic_DNA"/>
</dbReference>
<feature type="compositionally biased region" description="Low complexity" evidence="1">
    <location>
        <begin position="189"/>
        <end position="198"/>
    </location>
</feature>
<accession>A0A9P6W376</accession>
<dbReference type="Proteomes" id="UP000777482">
    <property type="component" value="Unassembled WGS sequence"/>
</dbReference>
<reference evidence="2 3" key="1">
    <citation type="submission" date="2020-11" db="EMBL/GenBank/DDBJ databases">
        <title>Kefir isolates.</title>
        <authorList>
            <person name="Marcisauskas S."/>
            <person name="Kim Y."/>
            <person name="Blasche S."/>
        </authorList>
    </citation>
    <scope>NUCLEOTIDE SEQUENCE [LARGE SCALE GENOMIC DNA]</scope>
    <source>
        <strain evidence="2 3">KR</strain>
    </source>
</reference>
<feature type="region of interest" description="Disordered" evidence="1">
    <location>
        <begin position="472"/>
        <end position="558"/>
    </location>
</feature>
<feature type="compositionally biased region" description="Acidic residues" evidence="1">
    <location>
        <begin position="620"/>
        <end position="631"/>
    </location>
</feature>
<feature type="region of interest" description="Disordered" evidence="1">
    <location>
        <begin position="583"/>
        <end position="653"/>
    </location>
</feature>
<feature type="compositionally biased region" description="Acidic residues" evidence="1">
    <location>
        <begin position="642"/>
        <end position="653"/>
    </location>
</feature>
<feature type="region of interest" description="Disordered" evidence="1">
    <location>
        <begin position="379"/>
        <end position="400"/>
    </location>
</feature>
<feature type="compositionally biased region" description="Acidic residues" evidence="1">
    <location>
        <begin position="583"/>
        <end position="592"/>
    </location>
</feature>
<organism evidence="2 3">
    <name type="scientific">Rhodotorula mucilaginosa</name>
    <name type="common">Yeast</name>
    <name type="synonym">Rhodotorula rubra</name>
    <dbReference type="NCBI Taxonomy" id="5537"/>
    <lineage>
        <taxon>Eukaryota</taxon>
        <taxon>Fungi</taxon>
        <taxon>Dikarya</taxon>
        <taxon>Basidiomycota</taxon>
        <taxon>Pucciniomycotina</taxon>
        <taxon>Microbotryomycetes</taxon>
        <taxon>Sporidiobolales</taxon>
        <taxon>Sporidiobolaceae</taxon>
        <taxon>Rhodotorula</taxon>
    </lineage>
</organism>